<comment type="caution">
    <text evidence="2">The sequence shown here is derived from an EMBL/GenBank/DDBJ whole genome shotgun (WGS) entry which is preliminary data.</text>
</comment>
<evidence type="ECO:0000313" key="2">
    <source>
        <dbReference type="EMBL" id="KAK7042564.1"/>
    </source>
</evidence>
<dbReference type="Proteomes" id="UP001362999">
    <property type="component" value="Unassembled WGS sequence"/>
</dbReference>
<feature type="compositionally biased region" description="Polar residues" evidence="1">
    <location>
        <begin position="1028"/>
        <end position="1037"/>
    </location>
</feature>
<dbReference type="AlphaFoldDB" id="A0AAW0CUI4"/>
<proteinExistence type="predicted"/>
<keyword evidence="3" id="KW-1185">Reference proteome</keyword>
<feature type="compositionally biased region" description="Basic and acidic residues" evidence="1">
    <location>
        <begin position="1016"/>
        <end position="1027"/>
    </location>
</feature>
<protein>
    <submittedName>
        <fullName evidence="2">Uncharacterized protein</fullName>
    </submittedName>
</protein>
<reference evidence="2 3" key="1">
    <citation type="journal article" date="2024" name="J Genomics">
        <title>Draft genome sequencing and assembly of Favolaschia claudopus CIRM-BRFM 2984 isolated from oak limbs.</title>
        <authorList>
            <person name="Navarro D."/>
            <person name="Drula E."/>
            <person name="Chaduli D."/>
            <person name="Cazenave R."/>
            <person name="Ahrendt S."/>
            <person name="Wang J."/>
            <person name="Lipzen A."/>
            <person name="Daum C."/>
            <person name="Barry K."/>
            <person name="Grigoriev I.V."/>
            <person name="Favel A."/>
            <person name="Rosso M.N."/>
            <person name="Martin F."/>
        </authorList>
    </citation>
    <scope>NUCLEOTIDE SEQUENCE [LARGE SCALE GENOMIC DNA]</scope>
    <source>
        <strain evidence="2 3">CIRM-BRFM 2984</strain>
    </source>
</reference>
<gene>
    <name evidence="2" type="ORF">R3P38DRAFT_320807</name>
</gene>
<evidence type="ECO:0000313" key="3">
    <source>
        <dbReference type="Proteomes" id="UP001362999"/>
    </source>
</evidence>
<dbReference type="EMBL" id="JAWWNJ010000013">
    <property type="protein sequence ID" value="KAK7042564.1"/>
    <property type="molecule type" value="Genomic_DNA"/>
</dbReference>
<feature type="region of interest" description="Disordered" evidence="1">
    <location>
        <begin position="997"/>
        <end position="1038"/>
    </location>
</feature>
<organism evidence="2 3">
    <name type="scientific">Favolaschia claudopus</name>
    <dbReference type="NCBI Taxonomy" id="2862362"/>
    <lineage>
        <taxon>Eukaryota</taxon>
        <taxon>Fungi</taxon>
        <taxon>Dikarya</taxon>
        <taxon>Basidiomycota</taxon>
        <taxon>Agaricomycotina</taxon>
        <taxon>Agaricomycetes</taxon>
        <taxon>Agaricomycetidae</taxon>
        <taxon>Agaricales</taxon>
        <taxon>Marasmiineae</taxon>
        <taxon>Mycenaceae</taxon>
        <taxon>Favolaschia</taxon>
    </lineage>
</organism>
<name>A0AAW0CUI4_9AGAR</name>
<accession>A0AAW0CUI4</accession>
<sequence>MCPGDNSAALSVRYLNAQLTAMWQNAAECVGHEGKKSTVDLRAADYIKHKYTRSLAQFHYIGDKPPKGSISKEALFFDGSFGEPRLEFICNHDVALYFKLESGHFNKVYPTKANVKGYKPNKKDNVPFENLEIAFRLRFSRSNLTGKDSRIGNGVEHQIQMMILDFSSAQMVLFKPDLPLGTADALEWYLKKYLVFLQSAGQHVRFDLPDFDDDEARPHIDYSLMTRALEHEELCAHVSVHGISEAKINEFLRETWLDVVSKAQGFGGSAPTDKLASCLTEVQSTWVGHLDSHFHLRFNPPRVRVLCSHEVVMYFTTAAAHFHQSEDFDHEPTQSFSDWDFAFIVTVVEDKIGEAHGLKLDLSTARFCQHLSTTVAQEDRFHFTEIINFLETHYIELLAAYKMHSIFYPGGYRGGDPTKEPDFDDIDDFESDWRTGEEEEAGHKTTGTVVWTETVKTLGLKGYDHVVAVSEVSLNALFESLRRTAIKARGCLAEWHYKESFRADFMPLRVKLLSGNKALVTFTINDGFIYLKDKRKKYEFTSWTIAYEVDVKMVDQTELQCNEGWFTRFAHSIFGTHGHEETTTVRHIILDFSTAKYIYKHSSMPGMWDSGSLSAVDTLKSFIHYMEKYLVELSMSGYNIIHSTPIFPHTHGFGLTAATFQIISKTTVTIMNCMFEHEAPVIMVLGMMRGRPLPTDAGISWGSGWVIPTGGAGAGAKSTSHGTICLSRESFLEGKLLVALELVNRRTTVVPRFPEENEEEWQVYLTTWDQHRYRKNKVCKWKKDEKVTDGWLMYGWEFRDEWTYDKEGTFIDASGYAVLCQTKNQLCIPTTYNSRSLDIVLRGESVLRLRGKDEKQLWSKRSSAKWSVKIQVYSERSGLRVAVAEEVHPVFDQTHSEGHWDIDTHKLLADQLPHIVDLKEVVQELKQVFEGAWEYSAAGLKTYNLASPVFNENGDLIVQLGSFTESSAVTQTSTTSTENLTMSSTPRVITRRSLLGRVKDTITGHPKHNGSSSSLKRTDSSSLKRTDSMVSTSSSLKVESPAVMATEGNGNGHSIVENGSEKHLSYADAVHEYLPTPKMEITQLAPSAAAAGTATPGESTVAAAGF</sequence>
<evidence type="ECO:0000256" key="1">
    <source>
        <dbReference type="SAM" id="MobiDB-lite"/>
    </source>
</evidence>